<accession>A0A371IYS4</accession>
<dbReference type="EMBL" id="NOJY02000057">
    <property type="protein sequence ID" value="RDY25635.1"/>
    <property type="molecule type" value="Genomic_DNA"/>
</dbReference>
<name>A0A371IYS4_9FIRM</name>
<dbReference type="Proteomes" id="UP000215694">
    <property type="component" value="Unassembled WGS sequence"/>
</dbReference>
<evidence type="ECO:0000313" key="1">
    <source>
        <dbReference type="EMBL" id="RDY25635.1"/>
    </source>
</evidence>
<keyword evidence="2" id="KW-1185">Reference proteome</keyword>
<reference evidence="1 2" key="1">
    <citation type="journal article" date="2017" name="Genome Announc.">
        <title>Draft Genome Sequence of Romboutsia weinsteinii sp. nov. Strain CCRI-19649(T) Isolated from Surface Water.</title>
        <authorList>
            <person name="Maheux A.F."/>
            <person name="Boudreau D.K."/>
            <person name="Berube E."/>
            <person name="Boissinot M."/>
            <person name="Cantin P."/>
            <person name="Raymond F."/>
            <person name="Corbeil J."/>
            <person name="Omar R.F."/>
            <person name="Bergeron M.G."/>
        </authorList>
    </citation>
    <scope>NUCLEOTIDE SEQUENCE [LARGE SCALE GENOMIC DNA]</scope>
    <source>
        <strain evidence="1 2">CCRI-19649</strain>
    </source>
</reference>
<evidence type="ECO:0000313" key="2">
    <source>
        <dbReference type="Proteomes" id="UP000215694"/>
    </source>
</evidence>
<proteinExistence type="predicted"/>
<dbReference type="SUPFAM" id="SSF55729">
    <property type="entry name" value="Acyl-CoA N-acyltransferases (Nat)"/>
    <property type="match status" value="1"/>
</dbReference>
<sequence>MYNFIEIKNKSNYYKGGRKYMKRFGELEFEIIKEKDIDELTPIMKRSFDEDTRIHLNEPKRGPTGYDNGDFLRKFALDEGSIAYKISINNNLVGGIILWINMNLAIF</sequence>
<comment type="caution">
    <text evidence="1">The sequence shown here is derived from an EMBL/GenBank/DDBJ whole genome shotgun (WGS) entry which is preliminary data.</text>
</comment>
<gene>
    <name evidence="1" type="ORF">CHL78_017210</name>
</gene>
<organism evidence="1 2">
    <name type="scientific">Romboutsia weinsteinii</name>
    <dbReference type="NCBI Taxonomy" id="2020949"/>
    <lineage>
        <taxon>Bacteria</taxon>
        <taxon>Bacillati</taxon>
        <taxon>Bacillota</taxon>
        <taxon>Clostridia</taxon>
        <taxon>Peptostreptococcales</taxon>
        <taxon>Peptostreptococcaceae</taxon>
        <taxon>Romboutsia</taxon>
    </lineage>
</organism>
<dbReference type="InterPro" id="IPR016181">
    <property type="entry name" value="Acyl_CoA_acyltransferase"/>
</dbReference>
<dbReference type="AlphaFoldDB" id="A0A371IYS4"/>
<protein>
    <recommendedName>
        <fullName evidence="3">N-acetyltransferase</fullName>
    </recommendedName>
</protein>
<evidence type="ECO:0008006" key="3">
    <source>
        <dbReference type="Google" id="ProtNLM"/>
    </source>
</evidence>